<evidence type="ECO:0000313" key="1">
    <source>
        <dbReference type="EMBL" id="MFM9329819.1"/>
    </source>
</evidence>
<protein>
    <submittedName>
        <fullName evidence="1">Carbohydrate ABC transporter permease</fullName>
    </submittedName>
</protein>
<keyword evidence="2" id="KW-1185">Reference proteome</keyword>
<gene>
    <name evidence="1" type="ORF">ACI1P1_16100</name>
</gene>
<name>A0ACC7P2J5_9BACL</name>
<evidence type="ECO:0000313" key="2">
    <source>
        <dbReference type="Proteomes" id="UP001631969"/>
    </source>
</evidence>
<proteinExistence type="predicted"/>
<accession>A0ACC7P2J5</accession>
<sequence>MPYDKSAGSRIFELLNNTLLALLALLCAFPFVHLLAVSLSDSAATLANRVTVVPIGFNMEAYSKVFGNTAFFQAFGVSVLRTVTGTAINLLLILVTAYPLSKTPQEMKGRNTIIWFYIVPLLFNGGLIPYFLIVKSMGLIDSFWSLVLPSAVQIFNILMMMHFFRGINKSMIESAMMDGAGHLTLLFRIYLPVSMASVATLSLFAVVFHWNDWFTGLLFLNDNKLWPLQTYLKQMIVTIDVSKLTKDDLDLLGKLSNKSLRAAQLLVATVPILLLYPFLQKYFVSGITVGSVKE</sequence>
<dbReference type="EMBL" id="JBJURJ010000010">
    <property type="protein sequence ID" value="MFM9329819.1"/>
    <property type="molecule type" value="Genomic_DNA"/>
</dbReference>
<reference evidence="1" key="1">
    <citation type="submission" date="2024-12" db="EMBL/GenBank/DDBJ databases">
        <authorList>
            <person name="Wu N."/>
        </authorList>
    </citation>
    <scope>NUCLEOTIDE SEQUENCE</scope>
    <source>
        <strain evidence="1">P15</strain>
    </source>
</reference>
<comment type="caution">
    <text evidence="1">The sequence shown here is derived from an EMBL/GenBank/DDBJ whole genome shotgun (WGS) entry which is preliminary data.</text>
</comment>
<organism evidence="1 2">
    <name type="scientific">Paenibacillus mesotrionivorans</name>
    <dbReference type="NCBI Taxonomy" id="3160968"/>
    <lineage>
        <taxon>Bacteria</taxon>
        <taxon>Bacillati</taxon>
        <taxon>Bacillota</taxon>
        <taxon>Bacilli</taxon>
        <taxon>Bacillales</taxon>
        <taxon>Paenibacillaceae</taxon>
        <taxon>Paenibacillus</taxon>
    </lineage>
</organism>
<dbReference type="Proteomes" id="UP001631969">
    <property type="component" value="Unassembled WGS sequence"/>
</dbReference>